<dbReference type="Proteomes" id="UP000886188">
    <property type="component" value="Unassembled WGS sequence"/>
</dbReference>
<accession>A0A7V1CY55</accession>
<dbReference type="RefSeq" id="WP_304181640.1">
    <property type="nucleotide sequence ID" value="NZ_DRGM01000092.1"/>
</dbReference>
<keyword evidence="1" id="KW-0812">Transmembrane</keyword>
<feature type="transmembrane region" description="Helical" evidence="1">
    <location>
        <begin position="104"/>
        <end position="125"/>
    </location>
</feature>
<gene>
    <name evidence="2" type="ORF">ENH88_08600</name>
</gene>
<dbReference type="EMBL" id="DRGM01000092">
    <property type="protein sequence ID" value="HEA16488.1"/>
    <property type="molecule type" value="Genomic_DNA"/>
</dbReference>
<evidence type="ECO:0000313" key="2">
    <source>
        <dbReference type="EMBL" id="HEA16488.1"/>
    </source>
</evidence>
<organism evidence="2">
    <name type="scientific">Pseudoalteromonas prydzensis</name>
    <dbReference type="NCBI Taxonomy" id="182141"/>
    <lineage>
        <taxon>Bacteria</taxon>
        <taxon>Pseudomonadati</taxon>
        <taxon>Pseudomonadota</taxon>
        <taxon>Gammaproteobacteria</taxon>
        <taxon>Alteromonadales</taxon>
        <taxon>Pseudoalteromonadaceae</taxon>
        <taxon>Pseudoalteromonas</taxon>
    </lineage>
</organism>
<sequence length="175" mass="19376">MTTTISNENHATKVAAVFDSEEQANNAFETLSQHTQFAQSNINFISPYDQNFDEKVEPEDKNIGKTLLKTHLLFAVIGLVVGILISSVFLFVDVEFMQNFVFETYAGICTISVFIALLVAGFISIRPDHDPLINDVRKATSTGKWVLIVHTDTSNKADQAQQLMEPFATSTTATL</sequence>
<dbReference type="AlphaFoldDB" id="A0A7V1CY55"/>
<protein>
    <submittedName>
        <fullName evidence="2">Uncharacterized protein</fullName>
    </submittedName>
</protein>
<keyword evidence="1" id="KW-0472">Membrane</keyword>
<feature type="transmembrane region" description="Helical" evidence="1">
    <location>
        <begin position="72"/>
        <end position="92"/>
    </location>
</feature>
<comment type="caution">
    <text evidence="2">The sequence shown here is derived from an EMBL/GenBank/DDBJ whole genome shotgun (WGS) entry which is preliminary data.</text>
</comment>
<proteinExistence type="predicted"/>
<keyword evidence="1" id="KW-1133">Transmembrane helix</keyword>
<evidence type="ECO:0000256" key="1">
    <source>
        <dbReference type="SAM" id="Phobius"/>
    </source>
</evidence>
<name>A0A7V1CY55_9GAMM</name>
<reference evidence="2" key="1">
    <citation type="journal article" date="2020" name="mSystems">
        <title>Genome- and Community-Level Interaction Insights into Carbon Utilization and Element Cycling Functions of Hydrothermarchaeota in Hydrothermal Sediment.</title>
        <authorList>
            <person name="Zhou Z."/>
            <person name="Liu Y."/>
            <person name="Xu W."/>
            <person name="Pan J."/>
            <person name="Luo Z.H."/>
            <person name="Li M."/>
        </authorList>
    </citation>
    <scope>NUCLEOTIDE SEQUENCE [LARGE SCALE GENOMIC DNA]</scope>
    <source>
        <strain evidence="2">HyVt-346</strain>
    </source>
</reference>